<proteinExistence type="predicted"/>
<dbReference type="PANTHER" id="PTHR43288">
    <property type="entry name" value="BIOTIN SYNTHASE-RELATED PROTEIN, RADICAL SAM SUPERFAMILY"/>
    <property type="match status" value="1"/>
</dbReference>
<evidence type="ECO:0000313" key="7">
    <source>
        <dbReference type="EMBL" id="MCW3805528.1"/>
    </source>
</evidence>
<protein>
    <submittedName>
        <fullName evidence="7">Radical SAM protein</fullName>
    </submittedName>
</protein>
<keyword evidence="8" id="KW-1185">Reference proteome</keyword>
<dbReference type="InterPro" id="IPR007197">
    <property type="entry name" value="rSAM"/>
</dbReference>
<gene>
    <name evidence="7" type="ORF">OM074_07795</name>
</gene>
<dbReference type="SUPFAM" id="SSF102114">
    <property type="entry name" value="Radical SAM enzymes"/>
    <property type="match status" value="1"/>
</dbReference>
<dbReference type="InterPro" id="IPR013785">
    <property type="entry name" value="Aldolase_TIM"/>
</dbReference>
<dbReference type="PROSITE" id="PS51918">
    <property type="entry name" value="RADICAL_SAM"/>
    <property type="match status" value="1"/>
</dbReference>
<evidence type="ECO:0000259" key="6">
    <source>
        <dbReference type="PROSITE" id="PS51918"/>
    </source>
</evidence>
<dbReference type="GO" id="GO:0046872">
    <property type="term" value="F:metal ion binding"/>
    <property type="evidence" value="ECO:0007669"/>
    <property type="project" value="UniProtKB-KW"/>
</dbReference>
<dbReference type="GO" id="GO:0051536">
    <property type="term" value="F:iron-sulfur cluster binding"/>
    <property type="evidence" value="ECO:0007669"/>
    <property type="project" value="UniProtKB-KW"/>
</dbReference>
<dbReference type="SFLD" id="SFLDS00029">
    <property type="entry name" value="Radical_SAM"/>
    <property type="match status" value="1"/>
</dbReference>
<dbReference type="SFLD" id="SFLDG01108">
    <property type="entry name" value="Uncharacterised_Radical_SAM_Su"/>
    <property type="match status" value="1"/>
</dbReference>
<evidence type="ECO:0000256" key="1">
    <source>
        <dbReference type="ARBA" id="ARBA00001966"/>
    </source>
</evidence>
<feature type="domain" description="Radical SAM core" evidence="6">
    <location>
        <begin position="70"/>
        <end position="285"/>
    </location>
</feature>
<dbReference type="GO" id="GO:0003824">
    <property type="term" value="F:catalytic activity"/>
    <property type="evidence" value="ECO:0007669"/>
    <property type="project" value="InterPro"/>
</dbReference>
<accession>A0AAE3MD13</accession>
<comment type="cofactor">
    <cofactor evidence="1">
        <name>[4Fe-4S] cluster</name>
        <dbReference type="ChEBI" id="CHEBI:49883"/>
    </cofactor>
</comment>
<evidence type="ECO:0000256" key="4">
    <source>
        <dbReference type="ARBA" id="ARBA00023004"/>
    </source>
</evidence>
<evidence type="ECO:0000256" key="3">
    <source>
        <dbReference type="ARBA" id="ARBA00022723"/>
    </source>
</evidence>
<dbReference type="Proteomes" id="UP001207408">
    <property type="component" value="Unassembled WGS sequence"/>
</dbReference>
<dbReference type="RefSeq" id="WP_301198899.1">
    <property type="nucleotide sequence ID" value="NZ_JAPDPI010000012.1"/>
</dbReference>
<evidence type="ECO:0000313" key="8">
    <source>
        <dbReference type="Proteomes" id="UP001207408"/>
    </source>
</evidence>
<name>A0AAE3MD13_9BACT</name>
<evidence type="ECO:0000256" key="2">
    <source>
        <dbReference type="ARBA" id="ARBA00022691"/>
    </source>
</evidence>
<comment type="caution">
    <text evidence="7">The sequence shown here is derived from an EMBL/GenBank/DDBJ whole genome shotgun (WGS) entry which is preliminary data.</text>
</comment>
<sequence>MKAKYQWLNSLLTNNKNEFAQFPEIKWLNPYLADNYIHQRNHLLNKMIDAPLFKATKPYINHISKGCQICGSGKWSCLFITNKCNASCFYCPVPQKNDEVPSTQGLDFKNPLDYAHYVNNFGFDGVSFSGGEPLLYFDRTLEYLKILRQECKPDLYIWMYTNGILSDKSKFMALANENLNEIRFDIGATGFSLDKIKAAKGIIPVITIEIPSIPEEKDRLIAMMPQMVEAGVTNLNLHHLRLTQHNVSKLIKRDYNITSAERPLVVESEIAALEIINEAQNAGLKIGINYCSFHYKHRFQKAGYRRIIAKKIFPDAQITENGYIRTYNVDSIVYQSIKLCAATECLDNKHIEINGVNYGYKVSSSFTETNLSDTYRKQIDELIKNEPENPPADMLLYKIYQFEYIESGLRDY</sequence>
<dbReference type="Gene3D" id="3.20.20.70">
    <property type="entry name" value="Aldolase class I"/>
    <property type="match status" value="1"/>
</dbReference>
<evidence type="ECO:0000256" key="5">
    <source>
        <dbReference type="ARBA" id="ARBA00023014"/>
    </source>
</evidence>
<dbReference type="EMBL" id="JAPDPI010000012">
    <property type="protein sequence ID" value="MCW3805528.1"/>
    <property type="molecule type" value="Genomic_DNA"/>
</dbReference>
<keyword evidence="2" id="KW-0949">S-adenosyl-L-methionine</keyword>
<reference evidence="7" key="1">
    <citation type="submission" date="2022-10" db="EMBL/GenBank/DDBJ databases">
        <authorList>
            <person name="Yu W.X."/>
        </authorList>
    </citation>
    <scope>NUCLEOTIDE SEQUENCE</scope>
    <source>
        <strain evidence="7">D04</strain>
    </source>
</reference>
<dbReference type="PANTHER" id="PTHR43288:SF1">
    <property type="entry name" value="GLYCYL-RADICAL ENZYME ACTIVATING ENZYME MJ0021-RELATED"/>
    <property type="match status" value="1"/>
</dbReference>
<dbReference type="InterPro" id="IPR040087">
    <property type="entry name" value="MJ0021-like"/>
</dbReference>
<keyword evidence="3" id="KW-0479">Metal-binding</keyword>
<dbReference type="CDD" id="cd01335">
    <property type="entry name" value="Radical_SAM"/>
    <property type="match status" value="1"/>
</dbReference>
<keyword evidence="4" id="KW-0408">Iron</keyword>
<dbReference type="Pfam" id="PF04055">
    <property type="entry name" value="Radical_SAM"/>
    <property type="match status" value="1"/>
</dbReference>
<keyword evidence="5" id="KW-0411">Iron-sulfur</keyword>
<organism evidence="7 8">
    <name type="scientific">Plebeiibacterium marinum</name>
    <dbReference type="NCBI Taxonomy" id="2992111"/>
    <lineage>
        <taxon>Bacteria</taxon>
        <taxon>Pseudomonadati</taxon>
        <taxon>Bacteroidota</taxon>
        <taxon>Bacteroidia</taxon>
        <taxon>Marinilabiliales</taxon>
        <taxon>Marinilabiliaceae</taxon>
        <taxon>Plebeiibacterium</taxon>
    </lineage>
</organism>
<dbReference type="AlphaFoldDB" id="A0AAE3MD13"/>
<dbReference type="InterPro" id="IPR058240">
    <property type="entry name" value="rSAM_sf"/>
</dbReference>